<sequence length="166" mass="19517">MKKIIFLLLFCLPSLAFNNAHKFYVSTTDIEFIEEDQTVQIISRVFIDDLENLLKTRYSETIKLGKNSETRNADKFIERYFTDKLQITINGEKILFEYLGNTYDDDLVKCFFKAVGVKTLNTIEVKNEVLLDVFEEQQNVVHITRNKTIKSLLLMKDRESDVLNFR</sequence>
<dbReference type="AlphaFoldDB" id="A3U8P5"/>
<feature type="signal peptide" evidence="1">
    <location>
        <begin position="1"/>
        <end position="22"/>
    </location>
</feature>
<evidence type="ECO:0000313" key="3">
    <source>
        <dbReference type="Proteomes" id="UP000002297"/>
    </source>
</evidence>
<dbReference type="EMBL" id="CP002046">
    <property type="protein sequence ID" value="EAP88612.1"/>
    <property type="molecule type" value="Genomic_DNA"/>
</dbReference>
<feature type="chain" id="PRO_5002660879" evidence="1">
    <location>
        <begin position="23"/>
        <end position="166"/>
    </location>
</feature>
<keyword evidence="3" id="KW-1185">Reference proteome</keyword>
<dbReference type="RefSeq" id="WP_013187280.1">
    <property type="nucleotide sequence ID" value="NC_014230.1"/>
</dbReference>
<dbReference type="eggNOG" id="ENOG503140B">
    <property type="taxonomic scope" value="Bacteria"/>
</dbReference>
<dbReference type="Pfam" id="PF20420">
    <property type="entry name" value="DUF6702"/>
    <property type="match status" value="1"/>
</dbReference>
<protein>
    <submittedName>
        <fullName evidence="2">Uncharacterized conserved secreted protein</fullName>
    </submittedName>
</protein>
<dbReference type="GeneID" id="89453294"/>
<evidence type="ECO:0000313" key="2">
    <source>
        <dbReference type="EMBL" id="EAP88612.1"/>
    </source>
</evidence>
<dbReference type="Proteomes" id="UP000002297">
    <property type="component" value="Chromosome"/>
</dbReference>
<gene>
    <name evidence="2" type="ordered locus">CA2559_07615</name>
</gene>
<name>A3U8P5_CROAH</name>
<reference evidence="2 3" key="1">
    <citation type="journal article" date="2010" name="J. Bacteriol.">
        <title>The complete genome sequence of Croceibacter atlanticus HTCC2559T.</title>
        <authorList>
            <person name="Oh H.M."/>
            <person name="Kang I."/>
            <person name="Ferriera S."/>
            <person name="Giovannoni S.J."/>
            <person name="Cho J.C."/>
        </authorList>
    </citation>
    <scope>NUCLEOTIDE SEQUENCE [LARGE SCALE GENOMIC DNA]</scope>
    <source>
        <strain evidence="3">ATCC BAA-628 / HTCC2559 / KCTC 12090</strain>
    </source>
</reference>
<dbReference type="HOGENOM" id="CLU_107087_3_0_10"/>
<dbReference type="OrthoDB" id="5735516at2"/>
<evidence type="ECO:0000256" key="1">
    <source>
        <dbReference type="SAM" id="SignalP"/>
    </source>
</evidence>
<accession>A3U8P5</accession>
<proteinExistence type="predicted"/>
<dbReference type="KEGG" id="cat:CA2559_07615"/>
<dbReference type="STRING" id="216432.CA2559_07615"/>
<dbReference type="InterPro" id="IPR046525">
    <property type="entry name" value="DUF6702"/>
</dbReference>
<keyword evidence="1" id="KW-0732">Signal</keyword>
<organism evidence="2 3">
    <name type="scientific">Croceibacter atlanticus (strain ATCC BAA-628 / JCM 21780 / CIP 108009 / IAM 15332 / KCTC 12090 / HTCC2559)</name>
    <dbReference type="NCBI Taxonomy" id="216432"/>
    <lineage>
        <taxon>Bacteria</taxon>
        <taxon>Pseudomonadati</taxon>
        <taxon>Bacteroidota</taxon>
        <taxon>Flavobacteriia</taxon>
        <taxon>Flavobacteriales</taxon>
        <taxon>Flavobacteriaceae</taxon>
        <taxon>Croceibacter</taxon>
    </lineage>
</organism>